<keyword evidence="2" id="KW-1185">Reference proteome</keyword>
<dbReference type="InterPro" id="IPR036038">
    <property type="entry name" value="Aminotransferase-like"/>
</dbReference>
<dbReference type="InterPro" id="IPR043131">
    <property type="entry name" value="BCAT-like_N"/>
</dbReference>
<dbReference type="Gene3D" id="3.30.470.10">
    <property type="match status" value="1"/>
</dbReference>
<proteinExistence type="predicted"/>
<dbReference type="GO" id="GO:0003824">
    <property type="term" value="F:catalytic activity"/>
    <property type="evidence" value="ECO:0007669"/>
    <property type="project" value="InterPro"/>
</dbReference>
<dbReference type="RefSeq" id="WP_261921012.1">
    <property type="nucleotide sequence ID" value="NZ_CP022011.1"/>
</dbReference>
<name>A0A8D4J0S5_9PAST</name>
<accession>A0A8D4J0S5</accession>
<protein>
    <submittedName>
        <fullName evidence="1">Uncharacterized protein</fullName>
    </submittedName>
</protein>
<dbReference type="InterPro" id="IPR001544">
    <property type="entry name" value="Aminotrans_IV"/>
</dbReference>
<sequence length="189" mass="22016">MFPLFETIAIKKGKAQNLALHQARYRHSLLRYYGSVQGEVNLAELIQVPTNLIDSDLIRCRIDYNHSQQKVQFFPYQPRRIRHFQPLICEQVNYVLKYSDRTQLEALFAQRGNCDEIIIVQNGKLTDCSIGNLALKRQGEWFTPDTPLLFGTKRQQLLQEQRIHLRSLSLTQLDLFEEICVINALNDLA</sequence>
<dbReference type="InterPro" id="IPR043132">
    <property type="entry name" value="BCAT-like_C"/>
</dbReference>
<dbReference type="AlphaFoldDB" id="A0A8D4J0S5"/>
<organism evidence="1 2">
    <name type="scientific">Mergibacter septicus</name>
    <dbReference type="NCBI Taxonomy" id="221402"/>
    <lineage>
        <taxon>Bacteria</taxon>
        <taxon>Pseudomonadati</taxon>
        <taxon>Pseudomonadota</taxon>
        <taxon>Gammaproteobacteria</taxon>
        <taxon>Pasteurellales</taxon>
        <taxon>Pasteurellaceae</taxon>
        <taxon>Mergibacter</taxon>
    </lineage>
</organism>
<reference evidence="1" key="1">
    <citation type="submission" date="2017-06" db="EMBL/GenBank/DDBJ databases">
        <title>Genome sequencing of pathogenic and non-pathogenic strains within Bisgaard taxon 40.</title>
        <authorList>
            <person name="Ladner J.T."/>
            <person name="Lovett S.P."/>
            <person name="Koroleva G."/>
            <person name="Lorch J.M."/>
        </authorList>
    </citation>
    <scope>NUCLEOTIDE SEQUENCE</scope>
    <source>
        <strain evidence="1">27576-1-I1</strain>
    </source>
</reference>
<dbReference type="SUPFAM" id="SSF56752">
    <property type="entry name" value="D-aminoacid aminotransferase-like PLP-dependent enzymes"/>
    <property type="match status" value="1"/>
</dbReference>
<gene>
    <name evidence="1" type="ORF">CEP48_01680</name>
</gene>
<evidence type="ECO:0000313" key="2">
    <source>
        <dbReference type="Proteomes" id="UP000955338"/>
    </source>
</evidence>
<dbReference type="Proteomes" id="UP000955338">
    <property type="component" value="Chromosome"/>
</dbReference>
<dbReference type="Gene3D" id="3.20.10.10">
    <property type="entry name" value="D-amino Acid Aminotransferase, subunit A, domain 2"/>
    <property type="match status" value="1"/>
</dbReference>
<dbReference type="EMBL" id="CP022011">
    <property type="protein sequence ID" value="QDJ15526.1"/>
    <property type="molecule type" value="Genomic_DNA"/>
</dbReference>
<evidence type="ECO:0000313" key="1">
    <source>
        <dbReference type="EMBL" id="QDJ15526.1"/>
    </source>
</evidence>
<dbReference type="Pfam" id="PF01063">
    <property type="entry name" value="Aminotran_4"/>
    <property type="match status" value="1"/>
</dbReference>